<accession>A0ABW3UTR7</accession>
<protein>
    <recommendedName>
        <fullName evidence="3">DUF4275 family protein</fullName>
    </recommendedName>
</protein>
<proteinExistence type="predicted"/>
<evidence type="ECO:0000313" key="1">
    <source>
        <dbReference type="EMBL" id="MFD1223256.1"/>
    </source>
</evidence>
<dbReference type="RefSeq" id="WP_345590229.1">
    <property type="nucleotide sequence ID" value="NZ_BAABJG010000022.1"/>
</dbReference>
<keyword evidence="2" id="KW-1185">Reference proteome</keyword>
<evidence type="ECO:0000313" key="2">
    <source>
        <dbReference type="Proteomes" id="UP001597180"/>
    </source>
</evidence>
<name>A0ABW3UTR7_9BACL</name>
<evidence type="ECO:0008006" key="3">
    <source>
        <dbReference type="Google" id="ProtNLM"/>
    </source>
</evidence>
<comment type="caution">
    <text evidence="1">The sequence shown here is derived from an EMBL/GenBank/DDBJ whole genome shotgun (WGS) entry which is preliminary data.</text>
</comment>
<dbReference type="EMBL" id="JBHTLU010000034">
    <property type="protein sequence ID" value="MFD1223256.1"/>
    <property type="molecule type" value="Genomic_DNA"/>
</dbReference>
<gene>
    <name evidence="1" type="ORF">ACFQ4B_24345</name>
</gene>
<dbReference type="Proteomes" id="UP001597180">
    <property type="component" value="Unassembled WGS sequence"/>
</dbReference>
<reference evidence="2" key="1">
    <citation type="journal article" date="2019" name="Int. J. Syst. Evol. Microbiol.">
        <title>The Global Catalogue of Microorganisms (GCM) 10K type strain sequencing project: providing services to taxonomists for standard genome sequencing and annotation.</title>
        <authorList>
            <consortium name="The Broad Institute Genomics Platform"/>
            <consortium name="The Broad Institute Genome Sequencing Center for Infectious Disease"/>
            <person name="Wu L."/>
            <person name="Ma J."/>
        </authorList>
    </citation>
    <scope>NUCLEOTIDE SEQUENCE [LARGE SCALE GENOMIC DNA]</scope>
    <source>
        <strain evidence="2">CCUG 53270</strain>
    </source>
</reference>
<organism evidence="1 2">
    <name type="scientific">Paenibacillus vulneris</name>
    <dbReference type="NCBI Taxonomy" id="1133364"/>
    <lineage>
        <taxon>Bacteria</taxon>
        <taxon>Bacillati</taxon>
        <taxon>Bacillota</taxon>
        <taxon>Bacilli</taxon>
        <taxon>Bacillales</taxon>
        <taxon>Paenibacillaceae</taxon>
        <taxon>Paenibacillus</taxon>
    </lineage>
</organism>
<sequence length="162" mass="19396">MDKELLFTLDRVPKGQKDIIKNQYIEKFFSTNGEYYENYVNVGDGYYLWCCFKQQGQIYTFSVEEFGIEMDRTAAKDVFLFWDHHILPDLMDLGRKELFTCSRQFLIDNVKAFPRDFYVFDNTLEWTIIMTHEYQNETADGDNGFVINQNEEQNKNRQQETP</sequence>